<evidence type="ECO:0008006" key="3">
    <source>
        <dbReference type="Google" id="ProtNLM"/>
    </source>
</evidence>
<sequence>MSLNVLGLFRPCEGSPAFQEEYRGAYVPEFIETDTGRQIVAPDTPYVAAVGHNQLNIEKALVSIPNEYVYIDPIAATAERRNSVTDETTFAFDPPYARVFFARAMNKRNPLLKLPEHARTGSGLVAYNIDLGTPATLEKKYLFCDQYGCYSDADCKAQTHSNCPVCSGRRVDNECEEGYTNGLGYCHPLCNKAVDTPRHDGETDADYYQRMDKLHWGGMGHEEHLEKGDTADKEDDTAV</sequence>
<comment type="caution">
    <text evidence="1">The sequence shown here is derived from an EMBL/GenBank/DDBJ whole genome shotgun (WGS) entry which is preliminary data.</text>
</comment>
<gene>
    <name evidence="1" type="ORF">O9K51_08053</name>
</gene>
<evidence type="ECO:0000313" key="2">
    <source>
        <dbReference type="Proteomes" id="UP001163105"/>
    </source>
</evidence>
<keyword evidence="2" id="KW-1185">Reference proteome</keyword>
<organism evidence="1 2">
    <name type="scientific">Purpureocillium lavendulum</name>
    <dbReference type="NCBI Taxonomy" id="1247861"/>
    <lineage>
        <taxon>Eukaryota</taxon>
        <taxon>Fungi</taxon>
        <taxon>Dikarya</taxon>
        <taxon>Ascomycota</taxon>
        <taxon>Pezizomycotina</taxon>
        <taxon>Sordariomycetes</taxon>
        <taxon>Hypocreomycetidae</taxon>
        <taxon>Hypocreales</taxon>
        <taxon>Ophiocordycipitaceae</taxon>
        <taxon>Purpureocillium</taxon>
    </lineage>
</organism>
<dbReference type="EMBL" id="JAQHRD010000006">
    <property type="protein sequence ID" value="KAJ6440162.1"/>
    <property type="molecule type" value="Genomic_DNA"/>
</dbReference>
<reference evidence="1" key="1">
    <citation type="submission" date="2023-01" db="EMBL/GenBank/DDBJ databases">
        <title>The growth and conidiation of Purpureocillium lavendulum are regulated by nitrogen source and histone H3K14 acetylation.</title>
        <authorList>
            <person name="Tang P."/>
            <person name="Han J."/>
            <person name="Zhang C."/>
            <person name="Tang P."/>
            <person name="Qi F."/>
            <person name="Zhang K."/>
            <person name="Liang L."/>
        </authorList>
    </citation>
    <scope>NUCLEOTIDE SEQUENCE</scope>
    <source>
        <strain evidence="1">YMF1.00683</strain>
    </source>
</reference>
<evidence type="ECO:0000313" key="1">
    <source>
        <dbReference type="EMBL" id="KAJ6440162.1"/>
    </source>
</evidence>
<dbReference type="AlphaFoldDB" id="A0AB34FP49"/>
<name>A0AB34FP49_9HYPO</name>
<accession>A0AB34FP49</accession>
<protein>
    <recommendedName>
        <fullName evidence="3">SET domain-containing protein</fullName>
    </recommendedName>
</protein>
<proteinExistence type="predicted"/>
<dbReference type="Proteomes" id="UP001163105">
    <property type="component" value="Unassembled WGS sequence"/>
</dbReference>